<organism evidence="4 5">
    <name type="scientific">Adlercreutzia faecimuris</name>
    <dbReference type="NCBI Taxonomy" id="2897341"/>
    <lineage>
        <taxon>Bacteria</taxon>
        <taxon>Bacillati</taxon>
        <taxon>Actinomycetota</taxon>
        <taxon>Coriobacteriia</taxon>
        <taxon>Eggerthellales</taxon>
        <taxon>Eggerthellaceae</taxon>
        <taxon>Adlercreutzia</taxon>
    </lineage>
</organism>
<dbReference type="Pfam" id="PF02894">
    <property type="entry name" value="GFO_IDH_MocA_C"/>
    <property type="match status" value="1"/>
</dbReference>
<reference evidence="4" key="1">
    <citation type="submission" date="2021-11" db="EMBL/GenBank/DDBJ databases">
        <title>A Novel Adlercreutzia Species, isolated from a Allomyrina dichotoma larva feces.</title>
        <authorList>
            <person name="Suh M.K."/>
        </authorList>
    </citation>
    <scope>NUCLEOTIDE SEQUENCE</scope>
    <source>
        <strain evidence="4">JBNU-10</strain>
    </source>
</reference>
<evidence type="ECO:0000313" key="4">
    <source>
        <dbReference type="EMBL" id="MCI2242829.1"/>
    </source>
</evidence>
<protein>
    <submittedName>
        <fullName evidence="4">Gfo/Idh/MocA family oxidoreductase</fullName>
    </submittedName>
</protein>
<feature type="domain" description="Gfo/Idh/MocA-like oxidoreductase C-terminal" evidence="3">
    <location>
        <begin position="137"/>
        <end position="342"/>
    </location>
</feature>
<gene>
    <name evidence="4" type="ORF">LPT13_10780</name>
</gene>
<dbReference type="PANTHER" id="PTHR43249">
    <property type="entry name" value="UDP-N-ACETYL-2-AMINO-2-DEOXY-D-GLUCURONATE OXIDASE"/>
    <property type="match status" value="1"/>
</dbReference>
<dbReference type="RefSeq" id="WP_242166375.1">
    <property type="nucleotide sequence ID" value="NZ_JAJMLW010000004.1"/>
</dbReference>
<dbReference type="Gene3D" id="3.40.50.720">
    <property type="entry name" value="NAD(P)-binding Rossmann-like Domain"/>
    <property type="match status" value="1"/>
</dbReference>
<dbReference type="PANTHER" id="PTHR43249:SF1">
    <property type="entry name" value="D-GLUCOSIDE 3-DEHYDROGENASE"/>
    <property type="match status" value="1"/>
</dbReference>
<evidence type="ECO:0000256" key="1">
    <source>
        <dbReference type="ARBA" id="ARBA00010928"/>
    </source>
</evidence>
<dbReference type="Pfam" id="PF01408">
    <property type="entry name" value="GFO_IDH_MocA"/>
    <property type="match status" value="1"/>
</dbReference>
<comment type="similarity">
    <text evidence="1">Belongs to the Gfo/Idh/MocA family.</text>
</comment>
<dbReference type="InterPro" id="IPR004104">
    <property type="entry name" value="Gfo/Idh/MocA-like_OxRdtase_C"/>
</dbReference>
<evidence type="ECO:0000313" key="5">
    <source>
        <dbReference type="Proteomes" id="UP001430755"/>
    </source>
</evidence>
<keyword evidence="5" id="KW-1185">Reference proteome</keyword>
<dbReference type="SUPFAM" id="SSF51735">
    <property type="entry name" value="NAD(P)-binding Rossmann-fold domains"/>
    <property type="match status" value="1"/>
</dbReference>
<dbReference type="InterPro" id="IPR000683">
    <property type="entry name" value="Gfo/Idh/MocA-like_OxRdtase_N"/>
</dbReference>
<evidence type="ECO:0000259" key="3">
    <source>
        <dbReference type="Pfam" id="PF02894"/>
    </source>
</evidence>
<feature type="domain" description="Gfo/Idh/MocA-like oxidoreductase N-terminal" evidence="2">
    <location>
        <begin position="1"/>
        <end position="124"/>
    </location>
</feature>
<dbReference type="Proteomes" id="UP001430755">
    <property type="component" value="Unassembled WGS sequence"/>
</dbReference>
<proteinExistence type="inferred from homology"/>
<name>A0ABS9WJ44_9ACTN</name>
<dbReference type="SUPFAM" id="SSF55347">
    <property type="entry name" value="Glyceraldehyde-3-phosphate dehydrogenase-like, C-terminal domain"/>
    <property type="match status" value="1"/>
</dbReference>
<evidence type="ECO:0000259" key="2">
    <source>
        <dbReference type="Pfam" id="PF01408"/>
    </source>
</evidence>
<comment type="caution">
    <text evidence="4">The sequence shown here is derived from an EMBL/GenBank/DDBJ whole genome shotgun (WGS) entry which is preliminary data.</text>
</comment>
<sequence>MKYALIGCGRIAASHLRAALKNGLDVVALCDVREGQIERLAGAVGCEALSAAERYADYRTMLRDHPELDVVAIATESGKHARIALDCIDAGKNLIIEKPVALSMADADEIVRRAASRGATVAVCHQNRFNAAVRRLREAVEGGSLGTLSHGSVSVRWSRSEDYYRQAPWRGTWEQDGGTLMNQCIHGIDLLRWMMGDDVVEVYGVTRNRLHGFIEGEDVGAAVLAFSSGAVGVIEGTCNVYPCNLEETLGLFGEKGTVKLGGLAVNRIETWRVEGCALDDAAALDEDVRNEYGSGHCLLYADVIDAIESGRRPLVDAVAGRNALEVVLAIYKSQKTGRPVKLPLLDFSSTDMGEGPRG</sequence>
<dbReference type="Gene3D" id="3.30.360.10">
    <property type="entry name" value="Dihydrodipicolinate Reductase, domain 2"/>
    <property type="match status" value="1"/>
</dbReference>
<dbReference type="EMBL" id="JAJMLW010000004">
    <property type="protein sequence ID" value="MCI2242829.1"/>
    <property type="molecule type" value="Genomic_DNA"/>
</dbReference>
<dbReference type="InterPro" id="IPR036291">
    <property type="entry name" value="NAD(P)-bd_dom_sf"/>
</dbReference>
<accession>A0ABS9WJ44</accession>
<dbReference type="InterPro" id="IPR052515">
    <property type="entry name" value="Gfo/Idh/MocA_Oxidoreductase"/>
</dbReference>